<dbReference type="PRINTS" id="PR00344">
    <property type="entry name" value="BCTRLSENSOR"/>
</dbReference>
<evidence type="ECO:0000256" key="1">
    <source>
        <dbReference type="ARBA" id="ARBA00000085"/>
    </source>
</evidence>
<dbReference type="GO" id="GO:0004673">
    <property type="term" value="F:protein histidine kinase activity"/>
    <property type="evidence" value="ECO:0007669"/>
    <property type="project" value="UniProtKB-EC"/>
</dbReference>
<evidence type="ECO:0000259" key="6">
    <source>
        <dbReference type="PROSITE" id="PS50109"/>
    </source>
</evidence>
<feature type="domain" description="Histidine kinase" evidence="6">
    <location>
        <begin position="7"/>
        <end position="216"/>
    </location>
</feature>
<dbReference type="SMART" id="SM00387">
    <property type="entry name" value="HATPase_c"/>
    <property type="match status" value="1"/>
</dbReference>
<dbReference type="AlphaFoldDB" id="A0A090Q1S9"/>
<dbReference type="PANTHER" id="PTHR43304">
    <property type="entry name" value="PHYTOCHROME-LIKE PROTEIN CPH1"/>
    <property type="match status" value="1"/>
</dbReference>
<accession>A0A090Q1S9</accession>
<dbReference type="InterPro" id="IPR005467">
    <property type="entry name" value="His_kinase_dom"/>
</dbReference>
<protein>
    <recommendedName>
        <fullName evidence="2">histidine kinase</fullName>
        <ecNumber evidence="2">2.7.13.3</ecNumber>
    </recommendedName>
</protein>
<evidence type="ECO:0000256" key="4">
    <source>
        <dbReference type="ARBA" id="ARBA00022679"/>
    </source>
</evidence>
<proteinExistence type="predicted"/>
<evidence type="ECO:0000256" key="2">
    <source>
        <dbReference type="ARBA" id="ARBA00012438"/>
    </source>
</evidence>
<organism evidence="7 8">
    <name type="scientific">Nonlabens tegetincola</name>
    <dbReference type="NCBI Taxonomy" id="323273"/>
    <lineage>
        <taxon>Bacteria</taxon>
        <taxon>Pseudomonadati</taxon>
        <taxon>Bacteroidota</taxon>
        <taxon>Flavobacteriia</taxon>
        <taxon>Flavobacteriales</taxon>
        <taxon>Flavobacteriaceae</taxon>
        <taxon>Nonlabens</taxon>
    </lineage>
</organism>
<comment type="catalytic activity">
    <reaction evidence="1">
        <text>ATP + protein L-histidine = ADP + protein N-phospho-L-histidine.</text>
        <dbReference type="EC" id="2.7.13.3"/>
    </reaction>
</comment>
<evidence type="ECO:0000313" key="7">
    <source>
        <dbReference type="EMBL" id="GAK95683.1"/>
    </source>
</evidence>
<gene>
    <name evidence="7" type="ORF">JCM19294_2465</name>
</gene>
<dbReference type="PROSITE" id="PS50109">
    <property type="entry name" value="HIS_KIN"/>
    <property type="match status" value="1"/>
</dbReference>
<dbReference type="Proteomes" id="UP000029221">
    <property type="component" value="Unassembled WGS sequence"/>
</dbReference>
<dbReference type="PANTHER" id="PTHR43304:SF1">
    <property type="entry name" value="PAC DOMAIN-CONTAINING PROTEIN"/>
    <property type="match status" value="1"/>
</dbReference>
<dbReference type="Pfam" id="PF02518">
    <property type="entry name" value="HATPase_c"/>
    <property type="match status" value="1"/>
</dbReference>
<dbReference type="Gene3D" id="3.30.565.10">
    <property type="entry name" value="Histidine kinase-like ATPase, C-terminal domain"/>
    <property type="match status" value="1"/>
</dbReference>
<dbReference type="STRING" id="319236.BST91_12325"/>
<evidence type="ECO:0000256" key="5">
    <source>
        <dbReference type="ARBA" id="ARBA00022777"/>
    </source>
</evidence>
<keyword evidence="3" id="KW-0597">Phosphoprotein</keyword>
<dbReference type="eggNOG" id="COG4251">
    <property type="taxonomic scope" value="Bacteria"/>
</dbReference>
<name>A0A090Q1S9_9FLAO</name>
<dbReference type="EC" id="2.7.13.3" evidence="2"/>
<dbReference type="SUPFAM" id="SSF55874">
    <property type="entry name" value="ATPase domain of HSP90 chaperone/DNA topoisomerase II/histidine kinase"/>
    <property type="match status" value="1"/>
</dbReference>
<dbReference type="EMBL" id="BBML01000001">
    <property type="protein sequence ID" value="GAK95683.1"/>
    <property type="molecule type" value="Genomic_DNA"/>
</dbReference>
<evidence type="ECO:0000313" key="8">
    <source>
        <dbReference type="Proteomes" id="UP000029221"/>
    </source>
</evidence>
<keyword evidence="4" id="KW-0808">Transferase</keyword>
<sequence>MVHFAHIVSHNLRSHASNLQLTLDAFNDIRDKDQQTDTFFNYLSEISNNLSSTLEHLNQVVTINIEEKKVQQVNLETIFKECLLEFKEELLAIDAKVKSDFTDLSVINYVPSFLKNIFIQLISNSIKFRSRKEPLRIKVRTKVKNKRKLLVFKDNGVGIDMNKQADYIFKMFESTDASGESQGIGLFVLKNQVESLGGDVMVKSKLNKGTSFTIKF</sequence>
<dbReference type="InterPro" id="IPR036890">
    <property type="entry name" value="HATPase_C_sf"/>
</dbReference>
<dbReference type="InterPro" id="IPR003594">
    <property type="entry name" value="HATPase_dom"/>
</dbReference>
<dbReference type="InterPro" id="IPR052162">
    <property type="entry name" value="Sensor_kinase/Photoreceptor"/>
</dbReference>
<comment type="caution">
    <text evidence="7">The sequence shown here is derived from an EMBL/GenBank/DDBJ whole genome shotgun (WGS) entry which is preliminary data.</text>
</comment>
<keyword evidence="5" id="KW-0418">Kinase</keyword>
<reference evidence="7" key="1">
    <citation type="journal article" date="2014" name="Genome Announc.">
        <title>Draft Genome Sequences of Marine Flavobacterium Nonlabens Strains NR17, NR24, NR27, NR32, NR33, and Ara13.</title>
        <authorList>
            <person name="Nakanishi M."/>
            <person name="Meirelles P."/>
            <person name="Suzuki R."/>
            <person name="Takatani N."/>
            <person name="Mino S."/>
            <person name="Suda W."/>
            <person name="Oshima K."/>
            <person name="Hattori M."/>
            <person name="Ohkuma M."/>
            <person name="Hosokawa M."/>
            <person name="Miyashita K."/>
            <person name="Thompson F.L."/>
            <person name="Niwa A."/>
            <person name="Sawabe T."/>
            <person name="Sawabe T."/>
        </authorList>
    </citation>
    <scope>NUCLEOTIDE SEQUENCE [LARGE SCALE GENOMIC DNA]</scope>
    <source>
        <strain evidence="7">JCM 19294</strain>
    </source>
</reference>
<dbReference type="InterPro" id="IPR004358">
    <property type="entry name" value="Sig_transdc_His_kin-like_C"/>
</dbReference>
<keyword evidence="8" id="KW-1185">Reference proteome</keyword>
<evidence type="ECO:0000256" key="3">
    <source>
        <dbReference type="ARBA" id="ARBA00022553"/>
    </source>
</evidence>